<evidence type="ECO:0000256" key="4">
    <source>
        <dbReference type="ARBA" id="ARBA00022989"/>
    </source>
</evidence>
<comment type="caution">
    <text evidence="7">The sequence shown here is derived from an EMBL/GenBank/DDBJ whole genome shotgun (WGS) entry which is preliminary data.</text>
</comment>
<feature type="transmembrane region" description="Helical" evidence="6">
    <location>
        <begin position="131"/>
        <end position="152"/>
    </location>
</feature>
<dbReference type="Pfam" id="PF01184">
    <property type="entry name" value="Gpr1_Fun34_YaaH"/>
    <property type="match status" value="1"/>
</dbReference>
<name>A0ABR2WAL4_9FUNG</name>
<sequence length="199" mass="21612">MSEYRPRPIANPSALGLSGFALTTFVLSLVNTGIGTDVPNVVCSLAFFYGGFVQICAGMWEFKCGNVIGATAFSSYGGFWVSFAALLTPAFRIEASYTDGKFNIALGYFLLGWTIFTLIMLLGSLKGARSMFFLFFFLLITYILLTVGAFANKPECNKAAGWFGVITALVAWYTAASVIITKETSYVSLPVGQMKMQHV</sequence>
<evidence type="ECO:0000256" key="3">
    <source>
        <dbReference type="ARBA" id="ARBA00022692"/>
    </source>
</evidence>
<proteinExistence type="inferred from homology"/>
<gene>
    <name evidence="7" type="ORF">K7432_000865</name>
</gene>
<protein>
    <submittedName>
        <fullName evidence="7">Uncharacterized protein</fullName>
    </submittedName>
</protein>
<feature type="transmembrane region" description="Helical" evidence="6">
    <location>
        <begin position="72"/>
        <end position="93"/>
    </location>
</feature>
<keyword evidence="8" id="KW-1185">Reference proteome</keyword>
<dbReference type="PANTHER" id="PTHR31123:SF1">
    <property type="entry name" value="ACCUMULATION OF DYADS PROTEIN 2-RELATED"/>
    <property type="match status" value="1"/>
</dbReference>
<dbReference type="EMBL" id="JASJQH010006892">
    <property type="protein sequence ID" value="KAK9728719.1"/>
    <property type="molecule type" value="Genomic_DNA"/>
</dbReference>
<keyword evidence="5 6" id="KW-0472">Membrane</keyword>
<evidence type="ECO:0000256" key="1">
    <source>
        <dbReference type="ARBA" id="ARBA00004141"/>
    </source>
</evidence>
<keyword evidence="4 6" id="KW-1133">Transmembrane helix</keyword>
<feature type="transmembrane region" description="Helical" evidence="6">
    <location>
        <begin position="105"/>
        <end position="125"/>
    </location>
</feature>
<evidence type="ECO:0000256" key="6">
    <source>
        <dbReference type="SAM" id="Phobius"/>
    </source>
</evidence>
<keyword evidence="3 6" id="KW-0812">Transmembrane</keyword>
<evidence type="ECO:0000256" key="2">
    <source>
        <dbReference type="ARBA" id="ARBA00005587"/>
    </source>
</evidence>
<feature type="transmembrane region" description="Helical" evidence="6">
    <location>
        <begin position="12"/>
        <end position="30"/>
    </location>
</feature>
<dbReference type="NCBIfam" id="NF038013">
    <property type="entry name" value="AceTr_1"/>
    <property type="match status" value="1"/>
</dbReference>
<feature type="transmembrane region" description="Helical" evidence="6">
    <location>
        <begin position="159"/>
        <end position="180"/>
    </location>
</feature>
<dbReference type="Proteomes" id="UP001479436">
    <property type="component" value="Unassembled WGS sequence"/>
</dbReference>
<reference evidence="7 8" key="1">
    <citation type="submission" date="2023-04" db="EMBL/GenBank/DDBJ databases">
        <title>Genome of Basidiobolus ranarum AG-B5.</title>
        <authorList>
            <person name="Stajich J.E."/>
            <person name="Carter-House D."/>
            <person name="Gryganskyi A."/>
        </authorList>
    </citation>
    <scope>NUCLEOTIDE SEQUENCE [LARGE SCALE GENOMIC DNA]</scope>
    <source>
        <strain evidence="7 8">AG-B5</strain>
    </source>
</reference>
<evidence type="ECO:0000256" key="5">
    <source>
        <dbReference type="ARBA" id="ARBA00023136"/>
    </source>
</evidence>
<feature type="transmembrane region" description="Helical" evidence="6">
    <location>
        <begin position="42"/>
        <end position="60"/>
    </location>
</feature>
<organism evidence="7 8">
    <name type="scientific">Basidiobolus ranarum</name>
    <dbReference type="NCBI Taxonomy" id="34480"/>
    <lineage>
        <taxon>Eukaryota</taxon>
        <taxon>Fungi</taxon>
        <taxon>Fungi incertae sedis</taxon>
        <taxon>Zoopagomycota</taxon>
        <taxon>Entomophthoromycotina</taxon>
        <taxon>Basidiobolomycetes</taxon>
        <taxon>Basidiobolales</taxon>
        <taxon>Basidiobolaceae</taxon>
        <taxon>Basidiobolus</taxon>
    </lineage>
</organism>
<comment type="subcellular location">
    <subcellularLocation>
        <location evidence="1">Membrane</location>
        <topology evidence="1">Multi-pass membrane protein</topology>
    </subcellularLocation>
</comment>
<dbReference type="InterPro" id="IPR051633">
    <property type="entry name" value="AceTr"/>
</dbReference>
<evidence type="ECO:0000313" key="8">
    <source>
        <dbReference type="Proteomes" id="UP001479436"/>
    </source>
</evidence>
<accession>A0ABR2WAL4</accession>
<evidence type="ECO:0000313" key="7">
    <source>
        <dbReference type="EMBL" id="KAK9728719.1"/>
    </source>
</evidence>
<comment type="similarity">
    <text evidence="2">Belongs to the acetate uptake transporter (AceTr) (TC 2.A.96) family.</text>
</comment>
<dbReference type="InterPro" id="IPR000791">
    <property type="entry name" value="Gpr1/Fun34/SatP-like"/>
</dbReference>
<dbReference type="PANTHER" id="PTHR31123">
    <property type="entry name" value="ACCUMULATION OF DYADS PROTEIN 2-RELATED"/>
    <property type="match status" value="1"/>
</dbReference>